<evidence type="ECO:0000313" key="9">
    <source>
        <dbReference type="Proteomes" id="UP000217276"/>
    </source>
</evidence>
<sequence length="226" mass="24581">MTIKNWEDTDKPREKMMAQGKTALSNAELLAILIGSGAANESAVALSRRILASVGNSLTTLGKQTLAQLTAFKGIGIAKAITILAATEIGRRRAAETPEPQPKIEAPHNIFTLMQPLIGDLPHEEFWVLYLNSANRVIHKCRLSSGGITHTTVDIRLLFKNALEQGAVALILVHNHPSGSTEPSHDDIQLTQRVKTAAETLDIKLLDHVIITEKAYESLVENGIML</sequence>
<evidence type="ECO:0000313" key="8">
    <source>
        <dbReference type="EMBL" id="ATA81800.1"/>
    </source>
</evidence>
<proteinExistence type="inferred from homology"/>
<dbReference type="InterPro" id="IPR046778">
    <property type="entry name" value="UPF0758_N"/>
</dbReference>
<dbReference type="GO" id="GO:0006508">
    <property type="term" value="P:proteolysis"/>
    <property type="evidence" value="ECO:0007669"/>
    <property type="project" value="UniProtKB-KW"/>
</dbReference>
<keyword evidence="1" id="KW-0645">Protease</keyword>
<dbReference type="PANTHER" id="PTHR30471:SF3">
    <property type="entry name" value="UPF0758 PROTEIN YEES-RELATED"/>
    <property type="match status" value="1"/>
</dbReference>
<keyword evidence="2" id="KW-0479">Metal-binding</keyword>
<protein>
    <recommendedName>
        <fullName evidence="7">MPN domain-containing protein</fullName>
    </recommendedName>
</protein>
<dbReference type="PROSITE" id="PS50249">
    <property type="entry name" value="MPN"/>
    <property type="match status" value="1"/>
</dbReference>
<accession>A0A250F9J7</accession>
<keyword evidence="9" id="KW-1185">Reference proteome</keyword>
<dbReference type="KEGG" id="clk:CGC53_05285"/>
<dbReference type="CDD" id="cd08071">
    <property type="entry name" value="MPN_DUF2466"/>
    <property type="match status" value="1"/>
</dbReference>
<evidence type="ECO:0000259" key="7">
    <source>
        <dbReference type="PROSITE" id="PS50249"/>
    </source>
</evidence>
<dbReference type="RefSeq" id="WP_095913861.1">
    <property type="nucleotide sequence ID" value="NZ_CAMURD010000024.1"/>
</dbReference>
<dbReference type="NCBIfam" id="NF000642">
    <property type="entry name" value="PRK00024.1"/>
    <property type="match status" value="1"/>
</dbReference>
<name>A0A250F9J7_9FLAO</name>
<dbReference type="PANTHER" id="PTHR30471">
    <property type="entry name" value="DNA REPAIR PROTEIN RADC"/>
    <property type="match status" value="1"/>
</dbReference>
<keyword evidence="3" id="KW-0378">Hydrolase</keyword>
<dbReference type="InterPro" id="IPR020891">
    <property type="entry name" value="UPF0758_CS"/>
</dbReference>
<evidence type="ECO:0000256" key="1">
    <source>
        <dbReference type="ARBA" id="ARBA00022670"/>
    </source>
</evidence>
<dbReference type="EMBL" id="CP022384">
    <property type="protein sequence ID" value="ATA81800.1"/>
    <property type="molecule type" value="Genomic_DNA"/>
</dbReference>
<dbReference type="AlphaFoldDB" id="A0A250F9J7"/>
<keyword evidence="4" id="KW-0862">Zinc</keyword>
<dbReference type="GO" id="GO:0046872">
    <property type="term" value="F:metal ion binding"/>
    <property type="evidence" value="ECO:0007669"/>
    <property type="project" value="UniProtKB-KW"/>
</dbReference>
<dbReference type="GO" id="GO:0008237">
    <property type="term" value="F:metallopeptidase activity"/>
    <property type="evidence" value="ECO:0007669"/>
    <property type="project" value="UniProtKB-KW"/>
</dbReference>
<feature type="domain" description="MPN" evidence="7">
    <location>
        <begin position="103"/>
        <end position="225"/>
    </location>
</feature>
<dbReference type="Pfam" id="PF04002">
    <property type="entry name" value="RadC"/>
    <property type="match status" value="1"/>
</dbReference>
<evidence type="ECO:0000256" key="2">
    <source>
        <dbReference type="ARBA" id="ARBA00022723"/>
    </source>
</evidence>
<evidence type="ECO:0000256" key="4">
    <source>
        <dbReference type="ARBA" id="ARBA00022833"/>
    </source>
</evidence>
<dbReference type="InterPro" id="IPR037518">
    <property type="entry name" value="MPN"/>
</dbReference>
<evidence type="ECO:0000256" key="3">
    <source>
        <dbReference type="ARBA" id="ARBA00022801"/>
    </source>
</evidence>
<dbReference type="Gene3D" id="3.40.140.10">
    <property type="entry name" value="Cytidine Deaminase, domain 2"/>
    <property type="match status" value="1"/>
</dbReference>
<organism evidence="8 9">
    <name type="scientific">Capnocytophaga leadbetteri</name>
    <dbReference type="NCBI Taxonomy" id="327575"/>
    <lineage>
        <taxon>Bacteria</taxon>
        <taxon>Pseudomonadati</taxon>
        <taxon>Bacteroidota</taxon>
        <taxon>Flavobacteriia</taxon>
        <taxon>Flavobacteriales</taxon>
        <taxon>Flavobacteriaceae</taxon>
        <taxon>Capnocytophaga</taxon>
    </lineage>
</organism>
<dbReference type="Proteomes" id="UP000217276">
    <property type="component" value="Chromosome"/>
</dbReference>
<evidence type="ECO:0000256" key="5">
    <source>
        <dbReference type="ARBA" id="ARBA00023049"/>
    </source>
</evidence>
<dbReference type="SUPFAM" id="SSF102712">
    <property type="entry name" value="JAB1/MPN domain"/>
    <property type="match status" value="1"/>
</dbReference>
<evidence type="ECO:0000256" key="6">
    <source>
        <dbReference type="RuleBase" id="RU003797"/>
    </source>
</evidence>
<dbReference type="InterPro" id="IPR001405">
    <property type="entry name" value="UPF0758"/>
</dbReference>
<dbReference type="InterPro" id="IPR025657">
    <property type="entry name" value="RadC_JAB"/>
</dbReference>
<dbReference type="Pfam" id="PF20582">
    <property type="entry name" value="UPF0758_N"/>
    <property type="match status" value="1"/>
</dbReference>
<dbReference type="NCBIfam" id="TIGR00608">
    <property type="entry name" value="radc"/>
    <property type="match status" value="1"/>
</dbReference>
<reference evidence="9" key="1">
    <citation type="submission" date="2017-06" db="EMBL/GenBank/DDBJ databases">
        <title>Capnocytophaga spp. assemblies.</title>
        <authorList>
            <person name="Gulvik C.A."/>
        </authorList>
    </citation>
    <scope>NUCLEOTIDE SEQUENCE [LARGE SCALE GENOMIC DNA]</scope>
    <source>
        <strain evidence="9">H6253</strain>
    </source>
</reference>
<gene>
    <name evidence="8" type="ORF">CGC53_05285</name>
</gene>
<comment type="similarity">
    <text evidence="6">Belongs to the UPF0758 family.</text>
</comment>
<keyword evidence="5" id="KW-0482">Metalloprotease</keyword>
<dbReference type="PROSITE" id="PS01302">
    <property type="entry name" value="UPF0758"/>
    <property type="match status" value="1"/>
</dbReference>